<dbReference type="Proteomes" id="UP000675900">
    <property type="component" value="Unassembled WGS sequence"/>
</dbReference>
<dbReference type="GeneTree" id="ENSGT00900000143058"/>
<organism evidence="2 3">
    <name type="scientific">Panthera tigris altaica</name>
    <name type="common">Siberian tiger</name>
    <dbReference type="NCBI Taxonomy" id="74533"/>
    <lineage>
        <taxon>Eukaryota</taxon>
        <taxon>Metazoa</taxon>
        <taxon>Chordata</taxon>
        <taxon>Craniata</taxon>
        <taxon>Vertebrata</taxon>
        <taxon>Euteleostomi</taxon>
        <taxon>Mammalia</taxon>
        <taxon>Eutheria</taxon>
        <taxon>Laurasiatheria</taxon>
        <taxon>Carnivora</taxon>
        <taxon>Feliformia</taxon>
        <taxon>Felidae</taxon>
        <taxon>Pantherinae</taxon>
        <taxon>Panthera</taxon>
    </lineage>
</organism>
<dbReference type="AlphaFoldDB" id="A0A8C9KKQ3"/>
<feature type="region of interest" description="Disordered" evidence="1">
    <location>
        <begin position="27"/>
        <end position="53"/>
    </location>
</feature>
<reference evidence="2" key="1">
    <citation type="submission" date="2025-08" db="UniProtKB">
        <authorList>
            <consortium name="Ensembl"/>
        </authorList>
    </citation>
    <scope>IDENTIFICATION</scope>
</reference>
<evidence type="ECO:0000256" key="1">
    <source>
        <dbReference type="SAM" id="MobiDB-lite"/>
    </source>
</evidence>
<reference evidence="2" key="2">
    <citation type="submission" date="2025-09" db="UniProtKB">
        <authorList>
            <consortium name="Ensembl"/>
        </authorList>
    </citation>
    <scope>IDENTIFICATION</scope>
</reference>
<name>A0A8C9KKQ3_PANTA</name>
<dbReference type="Ensembl" id="ENSPTIT00000024586.1">
    <property type="protein sequence ID" value="ENSPTIP00000020248.1"/>
    <property type="gene ID" value="ENSPTIG00000017786.1"/>
</dbReference>
<accession>A0A8C9KKQ3</accession>
<evidence type="ECO:0000313" key="3">
    <source>
        <dbReference type="Proteomes" id="UP000675900"/>
    </source>
</evidence>
<feature type="compositionally biased region" description="Low complexity" evidence="1">
    <location>
        <begin position="40"/>
        <end position="53"/>
    </location>
</feature>
<evidence type="ECO:0000313" key="2">
    <source>
        <dbReference type="Ensembl" id="ENSPTIP00000020248.1"/>
    </source>
</evidence>
<sequence>KKKGKTLVLPSTPCWTRSTPVWTTWRRRTTTSKPASRSCLSPTGRDSLSSSRSLGRPLVMAVLRLLEPPTSSDLGTHQLA</sequence>
<proteinExistence type="predicted"/>
<keyword evidence="3" id="KW-1185">Reference proteome</keyword>
<protein>
    <submittedName>
        <fullName evidence="2">Uncharacterized protein</fullName>
    </submittedName>
</protein>